<dbReference type="InterPro" id="IPR017853">
    <property type="entry name" value="GH"/>
</dbReference>
<dbReference type="PANTHER" id="PTHR13170:SF16">
    <property type="entry name" value="PROTEIN O-GLCNACASE"/>
    <property type="match status" value="1"/>
</dbReference>
<evidence type="ECO:0000259" key="4">
    <source>
        <dbReference type="PROSITE" id="PS52009"/>
    </source>
</evidence>
<organism evidence="5 6">
    <name type="scientific">Marinobacter suaedae</name>
    <dbReference type="NCBI Taxonomy" id="3057675"/>
    <lineage>
        <taxon>Bacteria</taxon>
        <taxon>Pseudomonadati</taxon>
        <taxon>Pseudomonadota</taxon>
        <taxon>Gammaproteobacteria</taxon>
        <taxon>Pseudomonadales</taxon>
        <taxon>Marinobacteraceae</taxon>
        <taxon>Marinobacter</taxon>
    </lineage>
</organism>
<comment type="similarity">
    <text evidence="3">Belongs to the glycosyl hydrolase 84 family.</text>
</comment>
<dbReference type="InterPro" id="IPR051822">
    <property type="entry name" value="Glycosyl_Hydrolase_84"/>
</dbReference>
<keyword evidence="1 3" id="KW-0378">Hydrolase</keyword>
<dbReference type="PROSITE" id="PS52009">
    <property type="entry name" value="GH84"/>
    <property type="match status" value="1"/>
</dbReference>
<dbReference type="PANTHER" id="PTHR13170">
    <property type="entry name" value="O-GLCNACASE"/>
    <property type="match status" value="1"/>
</dbReference>
<feature type="active site" description="Proton donor" evidence="3">
    <location>
        <position position="118"/>
    </location>
</feature>
<evidence type="ECO:0000256" key="2">
    <source>
        <dbReference type="ARBA" id="ARBA00023295"/>
    </source>
</evidence>
<dbReference type="Proteomes" id="UP001168640">
    <property type="component" value="Unassembled WGS sequence"/>
</dbReference>
<keyword evidence="6" id="KW-1185">Reference proteome</keyword>
<dbReference type="Gene3D" id="3.20.20.80">
    <property type="entry name" value="Glycosidases"/>
    <property type="match status" value="1"/>
</dbReference>
<evidence type="ECO:0000313" key="5">
    <source>
        <dbReference type="EMBL" id="MDO3721032.1"/>
    </source>
</evidence>
<name>A0ABT8VYF6_9GAMM</name>
<dbReference type="EMBL" id="JAUMIS010000001">
    <property type="protein sequence ID" value="MDO3721032.1"/>
    <property type="molecule type" value="Genomic_DNA"/>
</dbReference>
<dbReference type="InterPro" id="IPR011496">
    <property type="entry name" value="O-GlcNAcase_cat"/>
</dbReference>
<dbReference type="Pfam" id="PF07555">
    <property type="entry name" value="NAGidase"/>
    <property type="match status" value="1"/>
</dbReference>
<feature type="domain" description="GH84" evidence="4">
    <location>
        <begin position="3"/>
        <end position="275"/>
    </location>
</feature>
<protein>
    <submittedName>
        <fullName evidence="5">Beta-N-acetylglucosaminidase domain-containing protein</fullName>
    </submittedName>
</protein>
<evidence type="ECO:0000313" key="6">
    <source>
        <dbReference type="Proteomes" id="UP001168640"/>
    </source>
</evidence>
<comment type="caution">
    <text evidence="5">The sequence shown here is derived from an EMBL/GenBank/DDBJ whole genome shotgun (WGS) entry which is preliminary data.</text>
</comment>
<dbReference type="SUPFAM" id="SSF51445">
    <property type="entry name" value="(Trans)glycosidases"/>
    <property type="match status" value="1"/>
</dbReference>
<evidence type="ECO:0000256" key="3">
    <source>
        <dbReference type="PROSITE-ProRule" id="PRU01353"/>
    </source>
</evidence>
<keyword evidence="2 3" id="KW-0326">Glycosidase</keyword>
<sequence length="355" mass="40706">MSITLGVIEGFYGPLWSWKDRRHLVQALAPHGYGFYLYAPKADPFLRRRWQEPHPPEARAELKHFARTCREQGVRFGVGLSPYEIFNHFDDAAREALAQKLIWLEHIGIEELAILFDDMRADTPDLAQTQADIVHWVRDQVSVQRLSVCPSYYSDDPVLDRVFGDRPSDYLHNFGRLLDHDIDVFWTGEEVCSREITPGHLRKVGDLLGRKPVLWDNYPVNDGDRMSRHLHLRGFTGRPAANAAYLHGHGINPALQPTLSQIPAITLAESYRLGPDYQYVHSFRHAAREVLGLELADQIHADLLVLQDAGLGRISDEKKRSLKTRYEGFEHPAAREVVRWLNGDYQVTDEMVQTQ</sequence>
<proteinExistence type="inferred from homology"/>
<evidence type="ECO:0000256" key="1">
    <source>
        <dbReference type="ARBA" id="ARBA00022801"/>
    </source>
</evidence>
<gene>
    <name evidence="5" type="ORF">QVZ43_04820</name>
</gene>
<reference evidence="5" key="1">
    <citation type="submission" date="2023-07" db="EMBL/GenBank/DDBJ databases">
        <title>Marinobacter sp. chi1 genome sequencing and assembly.</title>
        <authorList>
            <person name="Park S."/>
        </authorList>
    </citation>
    <scope>NUCLEOTIDE SEQUENCE</scope>
    <source>
        <strain evidence="5">Chi1</strain>
    </source>
</reference>
<accession>A0ABT8VYF6</accession>
<dbReference type="RefSeq" id="WP_302909071.1">
    <property type="nucleotide sequence ID" value="NZ_JAUMIS010000001.1"/>
</dbReference>